<keyword evidence="7" id="KW-1185">Reference proteome</keyword>
<dbReference type="EMBL" id="MNPL01013595">
    <property type="protein sequence ID" value="OQR71773.1"/>
    <property type="molecule type" value="Genomic_DNA"/>
</dbReference>
<dbReference type="InterPro" id="IPR002018">
    <property type="entry name" value="CarbesteraseB"/>
</dbReference>
<protein>
    <submittedName>
        <fullName evidence="6">Acetylcholinesterase-like</fullName>
    </submittedName>
</protein>
<keyword evidence="4" id="KW-0325">Glycoprotein</keyword>
<evidence type="ECO:0000256" key="4">
    <source>
        <dbReference type="ARBA" id="ARBA00023180"/>
    </source>
</evidence>
<gene>
    <name evidence="6" type="ORF">BIW11_10790</name>
</gene>
<proteinExistence type="inferred from homology"/>
<evidence type="ECO:0000259" key="5">
    <source>
        <dbReference type="Pfam" id="PF00135"/>
    </source>
</evidence>
<evidence type="ECO:0000313" key="7">
    <source>
        <dbReference type="Proteomes" id="UP000192247"/>
    </source>
</evidence>
<keyword evidence="2" id="KW-0719">Serine esterase</keyword>
<name>A0A1V9XED4_9ACAR</name>
<dbReference type="OrthoDB" id="6508443at2759"/>
<dbReference type="InterPro" id="IPR050654">
    <property type="entry name" value="AChE-related_enzymes"/>
</dbReference>
<dbReference type="GO" id="GO:0019695">
    <property type="term" value="P:choline metabolic process"/>
    <property type="evidence" value="ECO:0007669"/>
    <property type="project" value="TreeGrafter"/>
</dbReference>
<dbReference type="InParanoid" id="A0A1V9XED4"/>
<comment type="similarity">
    <text evidence="1">Belongs to the type-B carboxylesterase/lipase family.</text>
</comment>
<evidence type="ECO:0000256" key="3">
    <source>
        <dbReference type="ARBA" id="ARBA00022801"/>
    </source>
</evidence>
<dbReference type="GO" id="GO:0003990">
    <property type="term" value="F:acetylcholinesterase activity"/>
    <property type="evidence" value="ECO:0007669"/>
    <property type="project" value="TreeGrafter"/>
</dbReference>
<evidence type="ECO:0000256" key="2">
    <source>
        <dbReference type="ARBA" id="ARBA00022487"/>
    </source>
</evidence>
<keyword evidence="3" id="KW-0378">Hydrolase</keyword>
<feature type="domain" description="Carboxylesterase type B" evidence="5">
    <location>
        <begin position="1"/>
        <end position="321"/>
    </location>
</feature>
<dbReference type="AlphaFoldDB" id="A0A1V9XED4"/>
<accession>A0A1V9XED4</accession>
<reference evidence="6 7" key="1">
    <citation type="journal article" date="2017" name="Gigascience">
        <title>Draft genome of the honey bee ectoparasitic mite, Tropilaelaps mercedesae, is shaped by the parasitic life history.</title>
        <authorList>
            <person name="Dong X."/>
            <person name="Armstrong S.D."/>
            <person name="Xia D."/>
            <person name="Makepeace B.L."/>
            <person name="Darby A.C."/>
            <person name="Kadowaki T."/>
        </authorList>
    </citation>
    <scope>NUCLEOTIDE SEQUENCE [LARGE SCALE GENOMIC DNA]</scope>
    <source>
        <strain evidence="6">Wuxi-XJTLU</strain>
    </source>
</reference>
<comment type="caution">
    <text evidence="6">The sequence shown here is derived from an EMBL/GenBank/DDBJ whole genome shotgun (WGS) entry which is preliminary data.</text>
</comment>
<sequence length="321" mass="35835">VPGNMGLYDQMLALEWVQKNIASFGGDPRRVTVFGQGSGAVSIGYHLLSPLSKGLFKRAILQSGSPYWKLPDNTFTGKMKVQQLALELGCDEYIVRGQVLAYPREVLKCLRKMSVPRLYAASAKLFGSEDNTMMPSYFNEILPREPVVSAELSLYETDAEVLLGTVRDEGTLPVNQFFWKMFGLDSFFSVPVSDIWFYASLFFQSVLGRSVEAVRGAYSSENATTREVVEALASAVGDFGVVCPTLYFADSYARRGNNVWMYRFSHRPTFSALPLWTGVAHGEDIGFGLGYPLLHPKISTEDEKLLSRRMIRIYAHFAHTG</sequence>
<evidence type="ECO:0000313" key="6">
    <source>
        <dbReference type="EMBL" id="OQR71773.1"/>
    </source>
</evidence>
<dbReference type="Gene3D" id="3.40.50.1820">
    <property type="entry name" value="alpha/beta hydrolase"/>
    <property type="match status" value="1"/>
</dbReference>
<dbReference type="InterPro" id="IPR029058">
    <property type="entry name" value="AB_hydrolase_fold"/>
</dbReference>
<dbReference type="SUPFAM" id="SSF53474">
    <property type="entry name" value="alpha/beta-Hydrolases"/>
    <property type="match status" value="1"/>
</dbReference>
<dbReference type="PANTHER" id="PTHR43918">
    <property type="entry name" value="ACETYLCHOLINESTERASE"/>
    <property type="match status" value="1"/>
</dbReference>
<dbReference type="Proteomes" id="UP000192247">
    <property type="component" value="Unassembled WGS sequence"/>
</dbReference>
<organism evidence="6 7">
    <name type="scientific">Tropilaelaps mercedesae</name>
    <dbReference type="NCBI Taxonomy" id="418985"/>
    <lineage>
        <taxon>Eukaryota</taxon>
        <taxon>Metazoa</taxon>
        <taxon>Ecdysozoa</taxon>
        <taxon>Arthropoda</taxon>
        <taxon>Chelicerata</taxon>
        <taxon>Arachnida</taxon>
        <taxon>Acari</taxon>
        <taxon>Parasitiformes</taxon>
        <taxon>Mesostigmata</taxon>
        <taxon>Gamasina</taxon>
        <taxon>Dermanyssoidea</taxon>
        <taxon>Laelapidae</taxon>
        <taxon>Tropilaelaps</taxon>
    </lineage>
</organism>
<dbReference type="STRING" id="418985.A0A1V9XED4"/>
<evidence type="ECO:0000256" key="1">
    <source>
        <dbReference type="ARBA" id="ARBA00005964"/>
    </source>
</evidence>
<dbReference type="GO" id="GO:0005886">
    <property type="term" value="C:plasma membrane"/>
    <property type="evidence" value="ECO:0007669"/>
    <property type="project" value="TreeGrafter"/>
</dbReference>
<dbReference type="GO" id="GO:0006581">
    <property type="term" value="P:acetylcholine catabolic process"/>
    <property type="evidence" value="ECO:0007669"/>
    <property type="project" value="TreeGrafter"/>
</dbReference>
<dbReference type="GO" id="GO:0005615">
    <property type="term" value="C:extracellular space"/>
    <property type="evidence" value="ECO:0007669"/>
    <property type="project" value="TreeGrafter"/>
</dbReference>
<feature type="non-terminal residue" evidence="6">
    <location>
        <position position="1"/>
    </location>
</feature>
<dbReference type="Pfam" id="PF00135">
    <property type="entry name" value="COesterase"/>
    <property type="match status" value="1"/>
</dbReference>
<dbReference type="PANTHER" id="PTHR43918:SF4">
    <property type="entry name" value="CARBOXYLIC ESTER HYDROLASE"/>
    <property type="match status" value="1"/>
</dbReference>